<feature type="region of interest" description="Disordered" evidence="1">
    <location>
        <begin position="139"/>
        <end position="159"/>
    </location>
</feature>
<name>A0A8S3PS07_MYTED</name>
<keyword evidence="3" id="KW-1185">Reference proteome</keyword>
<evidence type="ECO:0000313" key="2">
    <source>
        <dbReference type="EMBL" id="CAG2186117.1"/>
    </source>
</evidence>
<sequence>MKETYKGYYDYVFFSIPIQEFSSLPTTDTALLQRVYTVCVVPIFTWNDNGVETNEQDSVDYNNTQLESLPDLDESEPLNYFSVLTDIAESENSSLCLYEDHPNTNQALSSASFSNFERNRQLAPFSFSHDEADYVDLRSTSRERSGNSQMSMSSHYERPLTASSSVEAVSNPLSATASAPIIISSAHSFTDVSEQDFVQRRLPDEHPRISSSHVSNTFTAQNGLLRTSDIELQYKRKQIHTTRLGSRNLVNSRIHCFENIDDCTTTGVSDVGDNENVTDADLFPTAEQSSYDDADIILVTGDNQFRVHNSRQRYLSNMHSPEIRNNAFSHLNWHNTRPPEEITEGQMLHLANEQNVYTARNRFTSRLIEKGFIPERIDNAIQHLISTNRHNFSFEDLHEFLRNEKRYEEESNDNAIEMKKSVFSDDREGYELQITIQIRQLYVTNFFNLDINQVITVYAVPISHYDILNQRQDEPPLSTLNAIITLPNSVLSLYHDVIDTADCSFDNNNRNVNISPSARSNRTGSSISTEQQLSLNTSPAHIMVRSSHLMTEVSVFDYQSSNSDLTIYERQNRNNSIDIHAGNTSFDRSVQGTLEQRENHNHISTHGHIDANVLAPKELSILENFSPLDSREIQGQQSPEKETKSKHTSNSHNVRVGNKNVSKTNRSSREQFHVLDFSRRKHLIRSTINNIDALDCRAQSSNQQNIPPDEALSDVGISQVGTNTTMNEQCNDLPAAASELLAIGYNRNQIDRALEKFYQNRGHNNPTLEELRYIVVVENSETDDESK</sequence>
<evidence type="ECO:0008006" key="4">
    <source>
        <dbReference type="Google" id="ProtNLM"/>
    </source>
</evidence>
<dbReference type="EMBL" id="CAJPWZ010000117">
    <property type="protein sequence ID" value="CAG2186117.1"/>
    <property type="molecule type" value="Genomic_DNA"/>
</dbReference>
<feature type="region of interest" description="Disordered" evidence="1">
    <location>
        <begin position="632"/>
        <end position="667"/>
    </location>
</feature>
<organism evidence="2 3">
    <name type="scientific">Mytilus edulis</name>
    <name type="common">Blue mussel</name>
    <dbReference type="NCBI Taxonomy" id="6550"/>
    <lineage>
        <taxon>Eukaryota</taxon>
        <taxon>Metazoa</taxon>
        <taxon>Spiralia</taxon>
        <taxon>Lophotrochozoa</taxon>
        <taxon>Mollusca</taxon>
        <taxon>Bivalvia</taxon>
        <taxon>Autobranchia</taxon>
        <taxon>Pteriomorphia</taxon>
        <taxon>Mytilida</taxon>
        <taxon>Mytiloidea</taxon>
        <taxon>Mytilidae</taxon>
        <taxon>Mytilinae</taxon>
        <taxon>Mytilus</taxon>
    </lineage>
</organism>
<feature type="compositionally biased region" description="Polar residues" evidence="1">
    <location>
        <begin position="650"/>
        <end position="665"/>
    </location>
</feature>
<evidence type="ECO:0000256" key="1">
    <source>
        <dbReference type="SAM" id="MobiDB-lite"/>
    </source>
</evidence>
<accession>A0A8S3PS07</accession>
<protein>
    <recommendedName>
        <fullName evidence="4">UBA domain-containing protein</fullName>
    </recommendedName>
</protein>
<proteinExistence type="predicted"/>
<dbReference type="Proteomes" id="UP000683360">
    <property type="component" value="Unassembled WGS sequence"/>
</dbReference>
<dbReference type="AlphaFoldDB" id="A0A8S3PS07"/>
<comment type="caution">
    <text evidence="2">The sequence shown here is derived from an EMBL/GenBank/DDBJ whole genome shotgun (WGS) entry which is preliminary data.</text>
</comment>
<reference evidence="2" key="1">
    <citation type="submission" date="2021-03" db="EMBL/GenBank/DDBJ databases">
        <authorList>
            <person name="Bekaert M."/>
        </authorList>
    </citation>
    <scope>NUCLEOTIDE SEQUENCE</scope>
</reference>
<gene>
    <name evidence="2" type="ORF">MEDL_1682</name>
</gene>
<dbReference type="OrthoDB" id="6123621at2759"/>
<evidence type="ECO:0000313" key="3">
    <source>
        <dbReference type="Proteomes" id="UP000683360"/>
    </source>
</evidence>